<reference evidence="15 16" key="1">
    <citation type="journal article" date="2016" name="Nat. Commun.">
        <title>Thousands of microbial genomes shed light on interconnected biogeochemical processes in an aquifer system.</title>
        <authorList>
            <person name="Anantharaman K."/>
            <person name="Brown C.T."/>
            <person name="Hug L.A."/>
            <person name="Sharon I."/>
            <person name="Castelle C.J."/>
            <person name="Probst A.J."/>
            <person name="Thomas B.C."/>
            <person name="Singh A."/>
            <person name="Wilkins M.J."/>
            <person name="Karaoz U."/>
            <person name="Brodie E.L."/>
            <person name="Williams K.H."/>
            <person name="Hubbard S.S."/>
            <person name="Banfield J.F."/>
        </authorList>
    </citation>
    <scope>NUCLEOTIDE SEQUENCE [LARGE SCALE GENOMIC DNA]</scope>
</reference>
<comment type="function">
    <text evidence="13">The RuvA-RuvB-RuvC complex processes Holliday junction (HJ) DNA during genetic recombination and DNA repair. Endonuclease that resolves HJ intermediates. Cleaves cruciform DNA by making single-stranded nicks across the HJ at symmetrical positions within the homologous arms, yielding a 5'-phosphate and a 3'-hydroxyl group; requires a central core of homology in the junction. The consensus cleavage sequence is 5'-(A/T)TT(C/G)-3'. Cleavage occurs on the 3'-side of the TT dinucleotide at the point of strand exchange. HJ branch migration catalyzed by RuvA-RuvB allows RuvC to scan DNA until it finds its consensus sequence, where it cleaves and resolves the cruciform DNA.</text>
</comment>
<comment type="similarity">
    <text evidence="1 13">Belongs to the RuvC family.</text>
</comment>
<comment type="cofactor">
    <cofactor evidence="13">
        <name>Mg(2+)</name>
        <dbReference type="ChEBI" id="CHEBI:18420"/>
    </cofactor>
    <text evidence="13">Binds 2 Mg(2+) ion per subunit.</text>
</comment>
<evidence type="ECO:0000313" key="16">
    <source>
        <dbReference type="Proteomes" id="UP000177725"/>
    </source>
</evidence>
<dbReference type="CDD" id="cd16962">
    <property type="entry name" value="RuvC"/>
    <property type="match status" value="1"/>
</dbReference>
<protein>
    <recommendedName>
        <fullName evidence="13 14">Crossover junction endodeoxyribonuclease RuvC</fullName>
        <ecNumber evidence="13 14">3.1.21.10</ecNumber>
    </recommendedName>
    <alternativeName>
        <fullName evidence="13">Holliday junction nuclease RuvC</fullName>
    </alternativeName>
    <alternativeName>
        <fullName evidence="13">Holliday junction resolvase RuvC</fullName>
    </alternativeName>
</protein>
<dbReference type="Proteomes" id="UP000177725">
    <property type="component" value="Unassembled WGS sequence"/>
</dbReference>
<dbReference type="GO" id="GO:0008821">
    <property type="term" value="F:crossover junction DNA endonuclease activity"/>
    <property type="evidence" value="ECO:0007669"/>
    <property type="project" value="UniProtKB-UniRule"/>
</dbReference>
<keyword evidence="5 13" id="KW-0255">Endonuclease</keyword>
<evidence type="ECO:0000256" key="1">
    <source>
        <dbReference type="ARBA" id="ARBA00009518"/>
    </source>
</evidence>
<evidence type="ECO:0000256" key="7">
    <source>
        <dbReference type="ARBA" id="ARBA00022801"/>
    </source>
</evidence>
<feature type="active site" evidence="13">
    <location>
        <position position="7"/>
    </location>
</feature>
<feature type="binding site" evidence="13">
    <location>
        <position position="140"/>
    </location>
    <ligand>
        <name>Mg(2+)</name>
        <dbReference type="ChEBI" id="CHEBI:18420"/>
        <label>1</label>
    </ligand>
</feature>
<dbReference type="GO" id="GO:0000287">
    <property type="term" value="F:magnesium ion binding"/>
    <property type="evidence" value="ECO:0007669"/>
    <property type="project" value="UniProtKB-UniRule"/>
</dbReference>
<dbReference type="GO" id="GO:0006310">
    <property type="term" value="P:DNA recombination"/>
    <property type="evidence" value="ECO:0007669"/>
    <property type="project" value="UniProtKB-UniRule"/>
</dbReference>
<keyword evidence="10 13" id="KW-0233">DNA recombination</keyword>
<comment type="caution">
    <text evidence="15">The sequence shown here is derived from an EMBL/GenBank/DDBJ whole genome shotgun (WGS) entry which is preliminary data.</text>
</comment>
<dbReference type="HAMAP" id="MF_00034">
    <property type="entry name" value="RuvC"/>
    <property type="match status" value="1"/>
</dbReference>
<dbReference type="AlphaFoldDB" id="A0A1G2F5C1"/>
<keyword evidence="3 13" id="KW-0540">Nuclease</keyword>
<feature type="active site" evidence="13">
    <location>
        <position position="67"/>
    </location>
</feature>
<dbReference type="GO" id="GO:0003677">
    <property type="term" value="F:DNA binding"/>
    <property type="evidence" value="ECO:0007669"/>
    <property type="project" value="UniProtKB-KW"/>
</dbReference>
<keyword evidence="11 13" id="KW-0234">DNA repair</keyword>
<dbReference type="SUPFAM" id="SSF53098">
    <property type="entry name" value="Ribonuclease H-like"/>
    <property type="match status" value="1"/>
</dbReference>
<evidence type="ECO:0000256" key="8">
    <source>
        <dbReference type="ARBA" id="ARBA00022842"/>
    </source>
</evidence>
<feature type="binding site" evidence="13">
    <location>
        <position position="7"/>
    </location>
    <ligand>
        <name>Mg(2+)</name>
        <dbReference type="ChEBI" id="CHEBI:18420"/>
        <label>1</label>
    </ligand>
</feature>
<evidence type="ECO:0000256" key="14">
    <source>
        <dbReference type="NCBIfam" id="TIGR00228"/>
    </source>
</evidence>
<gene>
    <name evidence="13" type="primary">ruvC</name>
    <name evidence="15" type="ORF">A2174_03605</name>
</gene>
<feature type="binding site" evidence="13">
    <location>
        <position position="67"/>
    </location>
    <ligand>
        <name>Mg(2+)</name>
        <dbReference type="ChEBI" id="CHEBI:18420"/>
        <label>2</label>
    </ligand>
</feature>
<evidence type="ECO:0000313" key="15">
    <source>
        <dbReference type="EMBL" id="OGZ32972.1"/>
    </source>
</evidence>
<evidence type="ECO:0000256" key="12">
    <source>
        <dbReference type="ARBA" id="ARBA00029354"/>
    </source>
</evidence>
<dbReference type="GO" id="GO:0005737">
    <property type="term" value="C:cytoplasm"/>
    <property type="evidence" value="ECO:0007669"/>
    <property type="project" value="UniProtKB-SubCell"/>
</dbReference>
<dbReference type="PANTHER" id="PTHR30194:SF3">
    <property type="entry name" value="CROSSOVER JUNCTION ENDODEOXYRIBONUCLEASE RUVC"/>
    <property type="match status" value="1"/>
</dbReference>
<evidence type="ECO:0000256" key="5">
    <source>
        <dbReference type="ARBA" id="ARBA00022759"/>
    </source>
</evidence>
<proteinExistence type="inferred from homology"/>
<dbReference type="EC" id="3.1.21.10" evidence="13 14"/>
<comment type="catalytic activity">
    <reaction evidence="12 13">
        <text>Endonucleolytic cleavage at a junction such as a reciprocal single-stranded crossover between two homologous DNA duplexes (Holliday junction).</text>
        <dbReference type="EC" id="3.1.21.10"/>
    </reaction>
</comment>
<dbReference type="NCBIfam" id="NF000711">
    <property type="entry name" value="PRK00039.2-1"/>
    <property type="match status" value="1"/>
</dbReference>
<dbReference type="PRINTS" id="PR00696">
    <property type="entry name" value="RSOLVASERUVC"/>
</dbReference>
<evidence type="ECO:0000256" key="3">
    <source>
        <dbReference type="ARBA" id="ARBA00022722"/>
    </source>
</evidence>
<keyword evidence="6 13" id="KW-0227">DNA damage</keyword>
<dbReference type="InterPro" id="IPR036397">
    <property type="entry name" value="RNaseH_sf"/>
</dbReference>
<feature type="active site" evidence="13">
    <location>
        <position position="140"/>
    </location>
</feature>
<dbReference type="GO" id="GO:0006281">
    <property type="term" value="P:DNA repair"/>
    <property type="evidence" value="ECO:0007669"/>
    <property type="project" value="UniProtKB-UniRule"/>
</dbReference>
<name>A0A1G2F5C1_9BACT</name>
<keyword evidence="9 13" id="KW-0238">DNA-binding</keyword>
<evidence type="ECO:0000256" key="9">
    <source>
        <dbReference type="ARBA" id="ARBA00023125"/>
    </source>
</evidence>
<dbReference type="FunFam" id="3.30.420.10:FF:000002">
    <property type="entry name" value="Crossover junction endodeoxyribonuclease RuvC"/>
    <property type="match status" value="1"/>
</dbReference>
<evidence type="ECO:0000256" key="2">
    <source>
        <dbReference type="ARBA" id="ARBA00022490"/>
    </source>
</evidence>
<evidence type="ECO:0000256" key="13">
    <source>
        <dbReference type="HAMAP-Rule" id="MF_00034"/>
    </source>
</evidence>
<dbReference type="GO" id="GO:0048476">
    <property type="term" value="C:Holliday junction resolvase complex"/>
    <property type="evidence" value="ECO:0007669"/>
    <property type="project" value="UniProtKB-UniRule"/>
</dbReference>
<dbReference type="InterPro" id="IPR002176">
    <property type="entry name" value="X-over_junc_endoDNase_RuvC"/>
</dbReference>
<evidence type="ECO:0000256" key="11">
    <source>
        <dbReference type="ARBA" id="ARBA00023204"/>
    </source>
</evidence>
<keyword evidence="7 13" id="KW-0378">Hydrolase</keyword>
<evidence type="ECO:0000256" key="10">
    <source>
        <dbReference type="ARBA" id="ARBA00023172"/>
    </source>
</evidence>
<evidence type="ECO:0000256" key="6">
    <source>
        <dbReference type="ARBA" id="ARBA00022763"/>
    </source>
</evidence>
<organism evidence="15 16">
    <name type="scientific">Candidatus Portnoybacteria bacterium RBG_13_41_18</name>
    <dbReference type="NCBI Taxonomy" id="1801991"/>
    <lineage>
        <taxon>Bacteria</taxon>
        <taxon>Candidatus Portnoyibacteriota</taxon>
    </lineage>
</organism>
<keyword evidence="4 13" id="KW-0479">Metal-binding</keyword>
<dbReference type="Pfam" id="PF02075">
    <property type="entry name" value="RuvC"/>
    <property type="match status" value="1"/>
</dbReference>
<keyword evidence="2 13" id="KW-0963">Cytoplasm</keyword>
<keyword evidence="8 13" id="KW-0460">Magnesium</keyword>
<dbReference type="Gene3D" id="3.30.420.10">
    <property type="entry name" value="Ribonuclease H-like superfamily/Ribonuclease H"/>
    <property type="match status" value="1"/>
</dbReference>
<dbReference type="NCBIfam" id="TIGR00228">
    <property type="entry name" value="ruvC"/>
    <property type="match status" value="1"/>
</dbReference>
<dbReference type="EMBL" id="MHMV01000059">
    <property type="protein sequence ID" value="OGZ32972.1"/>
    <property type="molecule type" value="Genomic_DNA"/>
</dbReference>
<dbReference type="InterPro" id="IPR012337">
    <property type="entry name" value="RNaseH-like_sf"/>
</dbReference>
<comment type="subcellular location">
    <subcellularLocation>
        <location evidence="13">Cytoplasm</location>
    </subcellularLocation>
</comment>
<accession>A0A1G2F5C1</accession>
<comment type="subunit">
    <text evidence="13">Homodimer which binds Holliday junction (HJ) DNA. The HJ becomes 2-fold symmetrical on binding to RuvC with unstacked arms; it has a different conformation from HJ DNA in complex with RuvA. In the full resolvosome a probable DNA-RuvA(4)-RuvB(12)-RuvC(2) complex forms which resolves the HJ.</text>
</comment>
<evidence type="ECO:0000256" key="4">
    <source>
        <dbReference type="ARBA" id="ARBA00022723"/>
    </source>
</evidence>
<sequence length="175" mass="19147">MIILGIDPGTARLGFGCISFEKNKTGLVDYGCVETTKDLSDEARLKILYDALIKLFKKYQPDFVAIERLFFFKNQKTVISVAQARGVALLAVATCKIPLIEITPLQIKQAVTGYGWAQKLQIQKMIKAILNLKEIPQPDDASDALATAICGATCINVRGFKKANPVRNSTISVAL</sequence>
<dbReference type="PANTHER" id="PTHR30194">
    <property type="entry name" value="CROSSOVER JUNCTION ENDODEOXYRIBONUCLEASE RUVC"/>
    <property type="match status" value="1"/>
</dbReference>